<evidence type="ECO:0000256" key="5">
    <source>
        <dbReference type="ARBA" id="ARBA00023136"/>
    </source>
</evidence>
<evidence type="ECO:0000256" key="2">
    <source>
        <dbReference type="ARBA" id="ARBA00005982"/>
    </source>
</evidence>
<keyword evidence="9" id="KW-1185">Reference proteome</keyword>
<feature type="transmembrane region" description="Helical" evidence="7">
    <location>
        <begin position="59"/>
        <end position="83"/>
    </location>
</feature>
<accession>A0A453QSV2</accession>
<reference evidence="8" key="5">
    <citation type="journal article" date="2021" name="G3 (Bethesda)">
        <title>Aegilops tauschii genome assembly Aet v5.0 features greater sequence contiguity and improved annotation.</title>
        <authorList>
            <person name="Wang L."/>
            <person name="Zhu T."/>
            <person name="Rodriguez J.C."/>
            <person name="Deal K.R."/>
            <person name="Dubcovsky J."/>
            <person name="McGuire P.E."/>
            <person name="Lux T."/>
            <person name="Spannagl M."/>
            <person name="Mayer K.F.X."/>
            <person name="Baldrich P."/>
            <person name="Meyers B.C."/>
            <person name="Huo N."/>
            <person name="Gu Y.Q."/>
            <person name="Zhou H."/>
            <person name="Devos K.M."/>
            <person name="Bennetzen J.L."/>
            <person name="Unver T."/>
            <person name="Budak H."/>
            <person name="Gulick P.J."/>
            <person name="Galiba G."/>
            <person name="Kalapos B."/>
            <person name="Nelson D.R."/>
            <person name="Li P."/>
            <person name="You F.M."/>
            <person name="Luo M.C."/>
            <person name="Dvorak J."/>
        </authorList>
    </citation>
    <scope>NUCLEOTIDE SEQUENCE [LARGE SCALE GENOMIC DNA]</scope>
    <source>
        <strain evidence="8">cv. AL8/78</strain>
    </source>
</reference>
<keyword evidence="5 7" id="KW-0472">Membrane</keyword>
<dbReference type="EnsemblPlants" id="AET7Gv20312700.1">
    <property type="protein sequence ID" value="AET7Gv20312700.1"/>
    <property type="gene ID" value="AET7Gv20312700"/>
</dbReference>
<reference evidence="8" key="4">
    <citation type="submission" date="2019-03" db="UniProtKB">
        <authorList>
            <consortium name="EnsemblPlants"/>
        </authorList>
    </citation>
    <scope>IDENTIFICATION</scope>
</reference>
<evidence type="ECO:0000313" key="9">
    <source>
        <dbReference type="Proteomes" id="UP000015105"/>
    </source>
</evidence>
<organism evidence="8 9">
    <name type="scientific">Aegilops tauschii subsp. strangulata</name>
    <name type="common">Goatgrass</name>
    <dbReference type="NCBI Taxonomy" id="200361"/>
    <lineage>
        <taxon>Eukaryota</taxon>
        <taxon>Viridiplantae</taxon>
        <taxon>Streptophyta</taxon>
        <taxon>Embryophyta</taxon>
        <taxon>Tracheophyta</taxon>
        <taxon>Spermatophyta</taxon>
        <taxon>Magnoliopsida</taxon>
        <taxon>Liliopsida</taxon>
        <taxon>Poales</taxon>
        <taxon>Poaceae</taxon>
        <taxon>BOP clade</taxon>
        <taxon>Pooideae</taxon>
        <taxon>Triticodae</taxon>
        <taxon>Triticeae</taxon>
        <taxon>Triticinae</taxon>
        <taxon>Aegilops</taxon>
    </lineage>
</organism>
<evidence type="ECO:0000256" key="7">
    <source>
        <dbReference type="SAM" id="Phobius"/>
    </source>
</evidence>
<reference evidence="9" key="2">
    <citation type="journal article" date="2017" name="Nat. Plants">
        <title>The Aegilops tauschii genome reveals multiple impacts of transposons.</title>
        <authorList>
            <person name="Zhao G."/>
            <person name="Zou C."/>
            <person name="Li K."/>
            <person name="Wang K."/>
            <person name="Li T."/>
            <person name="Gao L."/>
            <person name="Zhang X."/>
            <person name="Wang H."/>
            <person name="Yang Z."/>
            <person name="Liu X."/>
            <person name="Jiang W."/>
            <person name="Mao L."/>
            <person name="Kong X."/>
            <person name="Jiao Y."/>
            <person name="Jia J."/>
        </authorList>
    </citation>
    <scope>NUCLEOTIDE SEQUENCE [LARGE SCALE GENOMIC DNA]</scope>
    <source>
        <strain evidence="9">cv. AL8/78</strain>
    </source>
</reference>
<dbReference type="Pfam" id="PF00854">
    <property type="entry name" value="PTR2"/>
    <property type="match status" value="1"/>
</dbReference>
<sequence length="241" mass="25949">MTSTYFHAARWRACSFLNRAAVITDGDVDGASGSVLRPWRVCTVQQVEELKTVLRIMPLWSAAIVLSVAIGVQINFTILQALAMDRAVGRFTVPAGSMFVGSLMAVVIFLGLLDRVRGGAALPGAGDAVLPGVPAVAQEHGHGHDGHDRGAGVLPEHRPHQRRPARHHLAAGQHERVQAGEPLLAAHRARRRQLGLLPYVRQAVQVPEHRQVAQAQDATHSLCMGCVLAFGVTNDQFGNRS</sequence>
<dbReference type="PANTHER" id="PTHR11654">
    <property type="entry name" value="OLIGOPEPTIDE TRANSPORTER-RELATED"/>
    <property type="match status" value="1"/>
</dbReference>
<feature type="region of interest" description="Disordered" evidence="6">
    <location>
        <begin position="138"/>
        <end position="164"/>
    </location>
</feature>
<evidence type="ECO:0000313" key="8">
    <source>
        <dbReference type="EnsemblPlants" id="AET7Gv20312700.1"/>
    </source>
</evidence>
<dbReference type="InterPro" id="IPR036259">
    <property type="entry name" value="MFS_trans_sf"/>
</dbReference>
<dbReference type="AlphaFoldDB" id="A0A453QSV2"/>
<evidence type="ECO:0000256" key="6">
    <source>
        <dbReference type="SAM" id="MobiDB-lite"/>
    </source>
</evidence>
<dbReference type="Gene3D" id="1.20.1250.20">
    <property type="entry name" value="MFS general substrate transporter like domains"/>
    <property type="match status" value="1"/>
</dbReference>
<evidence type="ECO:0000256" key="4">
    <source>
        <dbReference type="ARBA" id="ARBA00022989"/>
    </source>
</evidence>
<reference evidence="9" key="1">
    <citation type="journal article" date="2014" name="Science">
        <title>Ancient hybridizations among the ancestral genomes of bread wheat.</title>
        <authorList>
            <consortium name="International Wheat Genome Sequencing Consortium,"/>
            <person name="Marcussen T."/>
            <person name="Sandve S.R."/>
            <person name="Heier L."/>
            <person name="Spannagl M."/>
            <person name="Pfeifer M."/>
            <person name="Jakobsen K.S."/>
            <person name="Wulff B.B."/>
            <person name="Steuernagel B."/>
            <person name="Mayer K.F."/>
            <person name="Olsen O.A."/>
        </authorList>
    </citation>
    <scope>NUCLEOTIDE SEQUENCE [LARGE SCALE GENOMIC DNA]</scope>
    <source>
        <strain evidence="9">cv. AL8/78</strain>
    </source>
</reference>
<feature type="compositionally biased region" description="Basic and acidic residues" evidence="6">
    <location>
        <begin position="139"/>
        <end position="158"/>
    </location>
</feature>
<proteinExistence type="inferred from homology"/>
<evidence type="ECO:0000256" key="1">
    <source>
        <dbReference type="ARBA" id="ARBA00004141"/>
    </source>
</evidence>
<protein>
    <submittedName>
        <fullName evidence="8">Uncharacterized protein</fullName>
    </submittedName>
</protein>
<dbReference type="Proteomes" id="UP000015105">
    <property type="component" value="Chromosome 7D"/>
</dbReference>
<comment type="similarity">
    <text evidence="2">Belongs to the major facilitator superfamily. Proton-dependent oligopeptide transporter (POT/PTR) (TC 2.A.17) family.</text>
</comment>
<keyword evidence="4 7" id="KW-1133">Transmembrane helix</keyword>
<reference evidence="8" key="3">
    <citation type="journal article" date="2017" name="Nature">
        <title>Genome sequence of the progenitor of the wheat D genome Aegilops tauschii.</title>
        <authorList>
            <person name="Luo M.C."/>
            <person name="Gu Y.Q."/>
            <person name="Puiu D."/>
            <person name="Wang H."/>
            <person name="Twardziok S.O."/>
            <person name="Deal K.R."/>
            <person name="Huo N."/>
            <person name="Zhu T."/>
            <person name="Wang L."/>
            <person name="Wang Y."/>
            <person name="McGuire P.E."/>
            <person name="Liu S."/>
            <person name="Long H."/>
            <person name="Ramasamy R.K."/>
            <person name="Rodriguez J.C."/>
            <person name="Van S.L."/>
            <person name="Yuan L."/>
            <person name="Wang Z."/>
            <person name="Xia Z."/>
            <person name="Xiao L."/>
            <person name="Anderson O.D."/>
            <person name="Ouyang S."/>
            <person name="Liang Y."/>
            <person name="Zimin A.V."/>
            <person name="Pertea G."/>
            <person name="Qi P."/>
            <person name="Bennetzen J.L."/>
            <person name="Dai X."/>
            <person name="Dawson M.W."/>
            <person name="Muller H.G."/>
            <person name="Kugler K."/>
            <person name="Rivarola-Duarte L."/>
            <person name="Spannagl M."/>
            <person name="Mayer K.F.X."/>
            <person name="Lu F.H."/>
            <person name="Bevan M.W."/>
            <person name="Leroy P."/>
            <person name="Li P."/>
            <person name="You F.M."/>
            <person name="Sun Q."/>
            <person name="Liu Z."/>
            <person name="Lyons E."/>
            <person name="Wicker T."/>
            <person name="Salzberg S.L."/>
            <person name="Devos K.M."/>
            <person name="Dvorak J."/>
        </authorList>
    </citation>
    <scope>NUCLEOTIDE SEQUENCE [LARGE SCALE GENOMIC DNA]</scope>
    <source>
        <strain evidence="8">cv. AL8/78</strain>
    </source>
</reference>
<dbReference type="GO" id="GO:0016020">
    <property type="term" value="C:membrane"/>
    <property type="evidence" value="ECO:0007669"/>
    <property type="project" value="UniProtKB-SubCell"/>
</dbReference>
<evidence type="ECO:0000256" key="3">
    <source>
        <dbReference type="ARBA" id="ARBA00022692"/>
    </source>
</evidence>
<keyword evidence="3 7" id="KW-0812">Transmembrane</keyword>
<comment type="subcellular location">
    <subcellularLocation>
        <location evidence="1">Membrane</location>
        <topology evidence="1">Multi-pass membrane protein</topology>
    </subcellularLocation>
</comment>
<dbReference type="Gramene" id="AET7Gv20312700.1">
    <property type="protein sequence ID" value="AET7Gv20312700.1"/>
    <property type="gene ID" value="AET7Gv20312700"/>
</dbReference>
<dbReference type="GO" id="GO:0022857">
    <property type="term" value="F:transmembrane transporter activity"/>
    <property type="evidence" value="ECO:0007669"/>
    <property type="project" value="InterPro"/>
</dbReference>
<dbReference type="InterPro" id="IPR000109">
    <property type="entry name" value="POT_fam"/>
</dbReference>
<name>A0A453QSV2_AEGTS</name>
<feature type="transmembrane region" description="Helical" evidence="7">
    <location>
        <begin position="95"/>
        <end position="113"/>
    </location>
</feature>